<feature type="domain" description="Large ribosomal subunit protein mL44 endonuclease" evidence="16">
    <location>
        <begin position="71"/>
        <end position="206"/>
    </location>
</feature>
<dbReference type="AlphaFoldDB" id="F6Z2E1"/>
<feature type="region of interest" description="Disordered" evidence="14">
    <location>
        <begin position="48"/>
        <end position="67"/>
    </location>
</feature>
<proteinExistence type="inferred from homology"/>
<keyword evidence="4" id="KW-0378">Hydrolase</keyword>
<dbReference type="GO" id="GO:0005634">
    <property type="term" value="C:nucleus"/>
    <property type="evidence" value="ECO:0000318"/>
    <property type="project" value="GO_Central"/>
</dbReference>
<dbReference type="PANTHER" id="PTHR11207">
    <property type="entry name" value="RIBONUCLEASE III"/>
    <property type="match status" value="1"/>
</dbReference>
<comment type="subcellular location">
    <subcellularLocation>
        <location evidence="1">Mitochondrion</location>
    </subcellularLocation>
</comment>
<dbReference type="GO" id="GO:0005886">
    <property type="term" value="C:plasma membrane"/>
    <property type="evidence" value="ECO:0007669"/>
    <property type="project" value="Ensembl"/>
</dbReference>
<dbReference type="Pfam" id="PF22935">
    <property type="entry name" value="RM44_endonuclase"/>
    <property type="match status" value="1"/>
</dbReference>
<feature type="region of interest" description="Disordered" evidence="14">
    <location>
        <begin position="320"/>
        <end position="339"/>
    </location>
</feature>
<evidence type="ECO:0000313" key="18">
    <source>
        <dbReference type="Proteomes" id="UP000002279"/>
    </source>
</evidence>
<keyword evidence="9" id="KW-0687">Ribonucleoprotein</keyword>
<dbReference type="GeneTree" id="ENSGT00390000016956"/>
<dbReference type="GO" id="GO:0005762">
    <property type="term" value="C:mitochondrial large ribosomal subunit"/>
    <property type="evidence" value="ECO:0000318"/>
    <property type="project" value="GO_Central"/>
</dbReference>
<dbReference type="PANTHER" id="PTHR11207:SF5">
    <property type="entry name" value="LARGE RIBOSOMAL SUBUNIT PROTEIN ML44"/>
    <property type="match status" value="1"/>
</dbReference>
<dbReference type="FunFam" id="3.30.160.20:FF:000037">
    <property type="entry name" value="39S ribosomal protein L44, mitochondrial"/>
    <property type="match status" value="1"/>
</dbReference>
<evidence type="ECO:0000256" key="7">
    <source>
        <dbReference type="ARBA" id="ARBA00022980"/>
    </source>
</evidence>
<evidence type="ECO:0000256" key="13">
    <source>
        <dbReference type="ARBA" id="ARBA00083955"/>
    </source>
</evidence>
<protein>
    <recommendedName>
        <fullName evidence="11">Large ribosomal subunit protein mL44</fullName>
    </recommendedName>
    <alternativeName>
        <fullName evidence="13">39S ribosomal protein L44, mitochondrial</fullName>
    </alternativeName>
</protein>
<dbReference type="OrthoDB" id="444135at2759"/>
<evidence type="ECO:0000256" key="5">
    <source>
        <dbReference type="ARBA" id="ARBA00022884"/>
    </source>
</evidence>
<dbReference type="OMA" id="RHIKRWV"/>
<evidence type="ECO:0000256" key="1">
    <source>
        <dbReference type="ARBA" id="ARBA00004173"/>
    </source>
</evidence>
<dbReference type="GO" id="GO:0003725">
    <property type="term" value="F:double-stranded RNA binding"/>
    <property type="evidence" value="ECO:0007669"/>
    <property type="project" value="InterPro"/>
</dbReference>
<dbReference type="GO" id="GO:0004525">
    <property type="term" value="F:ribonuclease III activity"/>
    <property type="evidence" value="ECO:0007669"/>
    <property type="project" value="InterPro"/>
</dbReference>
<evidence type="ECO:0000256" key="8">
    <source>
        <dbReference type="ARBA" id="ARBA00023128"/>
    </source>
</evidence>
<dbReference type="InterPro" id="IPR055189">
    <property type="entry name" value="RM44_endonuclase"/>
</dbReference>
<reference evidence="17 18" key="1">
    <citation type="journal article" date="2008" name="Nature">
        <title>Genome analysis of the platypus reveals unique signatures of evolution.</title>
        <authorList>
            <person name="Warren W.C."/>
            <person name="Hillier L.W."/>
            <person name="Marshall Graves J.A."/>
            <person name="Birney E."/>
            <person name="Ponting C.P."/>
            <person name="Grutzner F."/>
            <person name="Belov K."/>
            <person name="Miller W."/>
            <person name="Clarke L."/>
            <person name="Chinwalla A.T."/>
            <person name="Yang S.P."/>
            <person name="Heger A."/>
            <person name="Locke D.P."/>
            <person name="Miethke P."/>
            <person name="Waters P.D."/>
            <person name="Veyrunes F."/>
            <person name="Fulton L."/>
            <person name="Fulton B."/>
            <person name="Graves T."/>
            <person name="Wallis J."/>
            <person name="Puente X.S."/>
            <person name="Lopez-Otin C."/>
            <person name="Ordonez G.R."/>
            <person name="Eichler E.E."/>
            <person name="Chen L."/>
            <person name="Cheng Z."/>
            <person name="Deakin J.E."/>
            <person name="Alsop A."/>
            <person name="Thompson K."/>
            <person name="Kirby P."/>
            <person name="Papenfuss A.T."/>
            <person name="Wakefield M.J."/>
            <person name="Olender T."/>
            <person name="Lancet D."/>
            <person name="Huttley G.A."/>
            <person name="Smit A.F."/>
            <person name="Pask A."/>
            <person name="Temple-Smith P."/>
            <person name="Batzer M.A."/>
            <person name="Walker J.A."/>
            <person name="Konkel M.K."/>
            <person name="Harris R.S."/>
            <person name="Whittington C.M."/>
            <person name="Wong E.S."/>
            <person name="Gemmell N.J."/>
            <person name="Buschiazzo E."/>
            <person name="Vargas Jentzsch I.M."/>
            <person name="Merkel A."/>
            <person name="Schmitz J."/>
            <person name="Zemann A."/>
            <person name="Churakov G."/>
            <person name="Kriegs J.O."/>
            <person name="Brosius J."/>
            <person name="Murchison E.P."/>
            <person name="Sachidanandam R."/>
            <person name="Smith C."/>
            <person name="Hannon G.J."/>
            <person name="Tsend-Ayush E."/>
            <person name="McMillan D."/>
            <person name="Attenborough R."/>
            <person name="Rens W."/>
            <person name="Ferguson-Smith M."/>
            <person name="Lefevre C.M."/>
            <person name="Sharp J.A."/>
            <person name="Nicholas K.R."/>
            <person name="Ray D.A."/>
            <person name="Kube M."/>
            <person name="Reinhardt R."/>
            <person name="Pringle T.H."/>
            <person name="Taylor J."/>
            <person name="Jones R.C."/>
            <person name="Nixon B."/>
            <person name="Dacheux J.L."/>
            <person name="Niwa H."/>
            <person name="Sekita Y."/>
            <person name="Huang X."/>
            <person name="Stark A."/>
            <person name="Kheradpour P."/>
            <person name="Kellis M."/>
            <person name="Flicek P."/>
            <person name="Chen Y."/>
            <person name="Webber C."/>
            <person name="Hardison R."/>
            <person name="Nelson J."/>
            <person name="Hallsworth-Pepin K."/>
            <person name="Delehaunty K."/>
            <person name="Markovic C."/>
            <person name="Minx P."/>
            <person name="Feng Y."/>
            <person name="Kremitzki C."/>
            <person name="Mitreva M."/>
            <person name="Glasscock J."/>
            <person name="Wylie T."/>
            <person name="Wohldmann P."/>
            <person name="Thiru P."/>
            <person name="Nhan M.N."/>
            <person name="Pohl C.S."/>
            <person name="Smith S.M."/>
            <person name="Hou S."/>
            <person name="Nefedov M."/>
            <person name="de Jong P.J."/>
            <person name="Renfree M.B."/>
            <person name="Mardis E.R."/>
            <person name="Wilson R.K."/>
        </authorList>
    </citation>
    <scope>NUCLEOTIDE SEQUENCE [LARGE SCALE GENOMIC DNA]</scope>
    <source>
        <strain evidence="17 18">Glennie</strain>
    </source>
</reference>
<reference evidence="17" key="3">
    <citation type="submission" date="2025-09" db="UniProtKB">
        <authorList>
            <consortium name="Ensembl"/>
        </authorList>
    </citation>
    <scope>IDENTIFICATION</scope>
    <source>
        <strain evidence="17">Glennie</strain>
    </source>
</reference>
<dbReference type="Proteomes" id="UP000002279">
    <property type="component" value="Chromosome 7"/>
</dbReference>
<reference evidence="17" key="2">
    <citation type="submission" date="2025-08" db="UniProtKB">
        <authorList>
            <consortium name="Ensembl"/>
        </authorList>
    </citation>
    <scope>IDENTIFICATION</scope>
    <source>
        <strain evidence="17">Glennie</strain>
    </source>
</reference>
<dbReference type="SUPFAM" id="SSF54768">
    <property type="entry name" value="dsRNA-binding domain-like"/>
    <property type="match status" value="1"/>
</dbReference>
<evidence type="ECO:0000259" key="15">
    <source>
        <dbReference type="Pfam" id="PF22892"/>
    </source>
</evidence>
<dbReference type="GO" id="GO:0016604">
    <property type="term" value="C:nuclear body"/>
    <property type="evidence" value="ECO:0007669"/>
    <property type="project" value="Ensembl"/>
</dbReference>
<keyword evidence="2" id="KW-0540">Nuclease</keyword>
<dbReference type="Pfam" id="PF22892">
    <property type="entry name" value="DSRM_MRPL44"/>
    <property type="match status" value="1"/>
</dbReference>
<dbReference type="Bgee" id="ENSOANG00000009738">
    <property type="expression patterns" value="Expressed in testis and 8 other cell types or tissues"/>
</dbReference>
<evidence type="ECO:0000256" key="3">
    <source>
        <dbReference type="ARBA" id="ARBA00022759"/>
    </source>
</evidence>
<evidence type="ECO:0000256" key="11">
    <source>
        <dbReference type="ARBA" id="ARBA00035187"/>
    </source>
</evidence>
<name>F6Z2E1_ORNAN</name>
<keyword evidence="18" id="KW-1185">Reference proteome</keyword>
<sequence>MAARLWRALVPSPAVPPPPPGRGSGPRLLPSRTLKGGLKSALRFEAERERRQRLKCPPPPPLRRSHKPNWDYQAEIQAFSRRLHENFSLELLKTAFVNRCYIQSEEARRQELGVEEQAAALKLKDNQELSEQGAAFSHTYLTQLFEDTFPNMPPEGVAALVGFLTGPEVVCHVARNLAVEELTLSADFPVPQTVLRQTFFAVLGALLKSDGPQRTAVFIRDFLIPQMTGKELFEMWKVVNPMGLLEDEMTKRNVPIPEPRLTRQSGSSTVLPVYFVGLYCDQKLIAEGPGETVLVAEEEAARVALRKLYGFTENRRPWDYSKPKQDSRAEKAFLSLPAN</sequence>
<dbReference type="Ensembl" id="ENSOANT00000015454.4">
    <property type="protein sequence ID" value="ENSOANP00000015451.3"/>
    <property type="gene ID" value="ENSOANG00000009738.4"/>
</dbReference>
<dbReference type="InParanoid" id="F6Z2E1"/>
<keyword evidence="7" id="KW-0689">Ribosomal protein</keyword>
<evidence type="ECO:0000256" key="12">
    <source>
        <dbReference type="ARBA" id="ARBA00059807"/>
    </source>
</evidence>
<evidence type="ECO:0000313" key="17">
    <source>
        <dbReference type="Ensembl" id="ENSOANP00000015451.3"/>
    </source>
</evidence>
<dbReference type="GeneID" id="100080160"/>
<dbReference type="GO" id="GO:0006396">
    <property type="term" value="P:RNA processing"/>
    <property type="evidence" value="ECO:0007669"/>
    <property type="project" value="InterPro"/>
</dbReference>
<keyword evidence="8" id="KW-0496">Mitochondrion</keyword>
<dbReference type="GO" id="GO:0005743">
    <property type="term" value="C:mitochondrial inner membrane"/>
    <property type="evidence" value="ECO:0007669"/>
    <property type="project" value="UniProtKB-ARBA"/>
</dbReference>
<dbReference type="RefSeq" id="XP_028925457.1">
    <property type="nucleotide sequence ID" value="XM_029069624.1"/>
</dbReference>
<gene>
    <name evidence="17" type="primary">MRPL44</name>
</gene>
<keyword evidence="5" id="KW-0694">RNA-binding</keyword>
<keyword evidence="3" id="KW-0255">Endonuclease</keyword>
<dbReference type="KEGG" id="oaa:100080160"/>
<dbReference type="eggNOG" id="KOG3769">
    <property type="taxonomic scope" value="Eukaryota"/>
</dbReference>
<dbReference type="InterPro" id="IPR044444">
    <property type="entry name" value="Ribosomal_mL44_DSRM_metazoa"/>
</dbReference>
<accession>F6Z2E1</accession>
<feature type="region of interest" description="Disordered" evidence="14">
    <location>
        <begin position="9"/>
        <end position="33"/>
    </location>
</feature>
<evidence type="ECO:0000256" key="6">
    <source>
        <dbReference type="ARBA" id="ARBA00022946"/>
    </source>
</evidence>
<dbReference type="FunFam" id="1.10.1520.10:FF:000010">
    <property type="entry name" value="39S ribosomal protein L44, mitochondrial"/>
    <property type="match status" value="1"/>
</dbReference>
<feature type="domain" description="Large ribosomal subunit protein mL44 dsRNA binding" evidence="15">
    <location>
        <begin position="236"/>
        <end position="329"/>
    </location>
</feature>
<evidence type="ECO:0000256" key="4">
    <source>
        <dbReference type="ARBA" id="ARBA00022801"/>
    </source>
</evidence>
<evidence type="ECO:0000256" key="9">
    <source>
        <dbReference type="ARBA" id="ARBA00023274"/>
    </source>
</evidence>
<evidence type="ECO:0000259" key="16">
    <source>
        <dbReference type="Pfam" id="PF22935"/>
    </source>
</evidence>
<evidence type="ECO:0000256" key="10">
    <source>
        <dbReference type="ARBA" id="ARBA00024034"/>
    </source>
</evidence>
<dbReference type="STRING" id="9258.ENSOANP00000015451"/>
<dbReference type="GO" id="GO:0070125">
    <property type="term" value="P:mitochondrial translational elongation"/>
    <property type="evidence" value="ECO:0000318"/>
    <property type="project" value="GO_Central"/>
</dbReference>
<comment type="function">
    <text evidence="12">Component of the 39S subunit of mitochondrial ribosome. May have a function in the assembly/stability of nascent mitochondrial polypeptides exiting the ribosome.</text>
</comment>
<dbReference type="Gene3D" id="1.10.1520.10">
    <property type="entry name" value="Ribonuclease III domain"/>
    <property type="match status" value="1"/>
</dbReference>
<dbReference type="HOGENOM" id="CLU_058895_0_0_1"/>
<evidence type="ECO:0000256" key="2">
    <source>
        <dbReference type="ARBA" id="ARBA00022722"/>
    </source>
</evidence>
<keyword evidence="6" id="KW-0809">Transit peptide</keyword>
<dbReference type="CTD" id="65080"/>
<dbReference type="Gene3D" id="3.30.160.20">
    <property type="match status" value="1"/>
</dbReference>
<dbReference type="InterPro" id="IPR036389">
    <property type="entry name" value="RNase_III_sf"/>
</dbReference>
<comment type="similarity">
    <text evidence="10">Belongs to the ribonuclease III family. Mitochondrion-specific ribosomal protein mL44 subfamily.</text>
</comment>
<dbReference type="SUPFAM" id="SSF69065">
    <property type="entry name" value="RNase III domain-like"/>
    <property type="match status" value="1"/>
</dbReference>
<dbReference type="CDD" id="cd19874">
    <property type="entry name" value="DSRM_MRPL44"/>
    <property type="match status" value="1"/>
</dbReference>
<dbReference type="FunCoup" id="F6Z2E1">
    <property type="interactions" value="1426"/>
</dbReference>
<feature type="compositionally biased region" description="Basic and acidic residues" evidence="14">
    <location>
        <begin position="320"/>
        <end position="331"/>
    </location>
</feature>
<organism evidence="17 18">
    <name type="scientific">Ornithorhynchus anatinus</name>
    <name type="common">Duckbill platypus</name>
    <dbReference type="NCBI Taxonomy" id="9258"/>
    <lineage>
        <taxon>Eukaryota</taxon>
        <taxon>Metazoa</taxon>
        <taxon>Chordata</taxon>
        <taxon>Craniata</taxon>
        <taxon>Vertebrata</taxon>
        <taxon>Euteleostomi</taxon>
        <taxon>Mammalia</taxon>
        <taxon>Monotremata</taxon>
        <taxon>Ornithorhynchidae</taxon>
        <taxon>Ornithorhynchus</taxon>
    </lineage>
</organism>
<evidence type="ECO:0000256" key="14">
    <source>
        <dbReference type="SAM" id="MobiDB-lite"/>
    </source>
</evidence>